<protein>
    <submittedName>
        <fullName evidence="2">Uncharacterized protein</fullName>
    </submittedName>
</protein>
<gene>
    <name evidence="2" type="ORF">LSTR_LSTR005538</name>
</gene>
<dbReference type="InterPro" id="IPR029034">
    <property type="entry name" value="Cystine-knot_cytokine"/>
</dbReference>
<proteinExistence type="predicted"/>
<keyword evidence="3" id="KW-1185">Reference proteome</keyword>
<evidence type="ECO:0000256" key="1">
    <source>
        <dbReference type="SAM" id="SignalP"/>
    </source>
</evidence>
<reference evidence="2 3" key="1">
    <citation type="journal article" date="2017" name="Gigascience">
        <title>Genome sequence of the small brown planthopper, Laodelphax striatellus.</title>
        <authorList>
            <person name="Zhu J."/>
            <person name="Jiang F."/>
            <person name="Wang X."/>
            <person name="Yang P."/>
            <person name="Bao Y."/>
            <person name="Zhao W."/>
            <person name="Wang W."/>
            <person name="Lu H."/>
            <person name="Wang Q."/>
            <person name="Cui N."/>
            <person name="Li J."/>
            <person name="Chen X."/>
            <person name="Luo L."/>
            <person name="Yu J."/>
            <person name="Kang L."/>
            <person name="Cui F."/>
        </authorList>
    </citation>
    <scope>NUCLEOTIDE SEQUENCE [LARGE SCALE GENOMIC DNA]</scope>
    <source>
        <strain evidence="2">Lst14</strain>
    </source>
</reference>
<feature type="signal peptide" evidence="1">
    <location>
        <begin position="1"/>
        <end position="23"/>
    </location>
</feature>
<feature type="chain" id="PRO_5019715620" evidence="1">
    <location>
        <begin position="24"/>
        <end position="125"/>
    </location>
</feature>
<evidence type="ECO:0000313" key="2">
    <source>
        <dbReference type="EMBL" id="RZF38177.1"/>
    </source>
</evidence>
<dbReference type="AlphaFoldDB" id="A0A482WX52"/>
<organism evidence="2 3">
    <name type="scientific">Laodelphax striatellus</name>
    <name type="common">Small brown planthopper</name>
    <name type="synonym">Delphax striatella</name>
    <dbReference type="NCBI Taxonomy" id="195883"/>
    <lineage>
        <taxon>Eukaryota</taxon>
        <taxon>Metazoa</taxon>
        <taxon>Ecdysozoa</taxon>
        <taxon>Arthropoda</taxon>
        <taxon>Hexapoda</taxon>
        <taxon>Insecta</taxon>
        <taxon>Pterygota</taxon>
        <taxon>Neoptera</taxon>
        <taxon>Paraneoptera</taxon>
        <taxon>Hemiptera</taxon>
        <taxon>Auchenorrhyncha</taxon>
        <taxon>Fulgoroidea</taxon>
        <taxon>Delphacidae</taxon>
        <taxon>Criomorphinae</taxon>
        <taxon>Laodelphax</taxon>
    </lineage>
</organism>
<dbReference type="Proteomes" id="UP000291343">
    <property type="component" value="Unassembled WGS sequence"/>
</dbReference>
<dbReference type="EMBL" id="QKKF02022802">
    <property type="protein sequence ID" value="RZF38177.1"/>
    <property type="molecule type" value="Genomic_DNA"/>
</dbReference>
<dbReference type="InParanoid" id="A0A482WX52"/>
<sequence length="125" mass="13939">MIHSSCQQLLVFLTLCLVVVSFAAKSGNFACRKRLPCARNVLLSELDGVDLKNRTVSPSYLRLRRCDSLCNCCAVGECYVPKKVINVTLELQFELESDNTIEDIQEVVISEHVRCECKVCATLAP</sequence>
<dbReference type="Gene3D" id="2.10.90.10">
    <property type="entry name" value="Cystine-knot cytokines"/>
    <property type="match status" value="1"/>
</dbReference>
<accession>A0A482WX52</accession>
<comment type="caution">
    <text evidence="2">The sequence shown here is derived from an EMBL/GenBank/DDBJ whole genome shotgun (WGS) entry which is preliminary data.</text>
</comment>
<keyword evidence="1" id="KW-0732">Signal</keyword>
<evidence type="ECO:0000313" key="3">
    <source>
        <dbReference type="Proteomes" id="UP000291343"/>
    </source>
</evidence>
<dbReference type="SMR" id="A0A482WX52"/>
<name>A0A482WX52_LAOST</name>
<dbReference type="SUPFAM" id="SSF57501">
    <property type="entry name" value="Cystine-knot cytokines"/>
    <property type="match status" value="1"/>
</dbReference>